<keyword evidence="3" id="KW-1185">Reference proteome</keyword>
<keyword evidence="1" id="KW-0812">Transmembrane</keyword>
<keyword evidence="1" id="KW-1133">Transmembrane helix</keyword>
<comment type="caution">
    <text evidence="2">The sequence shown here is derived from an EMBL/GenBank/DDBJ whole genome shotgun (WGS) entry which is preliminary data.</text>
</comment>
<dbReference type="Proteomes" id="UP000637628">
    <property type="component" value="Unassembled WGS sequence"/>
</dbReference>
<evidence type="ECO:0000256" key="1">
    <source>
        <dbReference type="SAM" id="Phobius"/>
    </source>
</evidence>
<dbReference type="RefSeq" id="WP_344518069.1">
    <property type="nucleotide sequence ID" value="NZ_BAAATX010000002.1"/>
</dbReference>
<evidence type="ECO:0000313" key="3">
    <source>
        <dbReference type="Proteomes" id="UP000637628"/>
    </source>
</evidence>
<feature type="transmembrane region" description="Helical" evidence="1">
    <location>
        <begin position="73"/>
        <end position="91"/>
    </location>
</feature>
<gene>
    <name evidence="2" type="ORF">Adu01nite_14020</name>
</gene>
<proteinExistence type="predicted"/>
<reference evidence="2 3" key="1">
    <citation type="submission" date="2021-01" db="EMBL/GenBank/DDBJ databases">
        <title>Whole genome shotgun sequence of Actinoplanes durhamensis NBRC 14914.</title>
        <authorList>
            <person name="Komaki H."/>
            <person name="Tamura T."/>
        </authorList>
    </citation>
    <scope>NUCLEOTIDE SEQUENCE [LARGE SCALE GENOMIC DNA]</scope>
    <source>
        <strain evidence="2 3">NBRC 14914</strain>
    </source>
</reference>
<sequence length="95" mass="10544">MQCPGQKGSPMATEDKQRQFDQIVERLTTDYPSLRRLPRQWPRPVLITVLSVAGVVWALLSVAMVAWGARGVALTLAVVALSAVALAVDNYRRRR</sequence>
<organism evidence="2 3">
    <name type="scientific">Paractinoplanes durhamensis</name>
    <dbReference type="NCBI Taxonomy" id="113563"/>
    <lineage>
        <taxon>Bacteria</taxon>
        <taxon>Bacillati</taxon>
        <taxon>Actinomycetota</taxon>
        <taxon>Actinomycetes</taxon>
        <taxon>Micromonosporales</taxon>
        <taxon>Micromonosporaceae</taxon>
        <taxon>Paractinoplanes</taxon>
    </lineage>
</organism>
<name>A0ABQ3YR99_9ACTN</name>
<protein>
    <recommendedName>
        <fullName evidence="4">DUF3040 domain-containing protein</fullName>
    </recommendedName>
</protein>
<dbReference type="EMBL" id="BOML01000013">
    <property type="protein sequence ID" value="GIE00052.1"/>
    <property type="molecule type" value="Genomic_DNA"/>
</dbReference>
<accession>A0ABQ3YR99</accession>
<keyword evidence="1" id="KW-0472">Membrane</keyword>
<evidence type="ECO:0000313" key="2">
    <source>
        <dbReference type="EMBL" id="GIE00052.1"/>
    </source>
</evidence>
<feature type="transmembrane region" description="Helical" evidence="1">
    <location>
        <begin position="45"/>
        <end position="67"/>
    </location>
</feature>
<evidence type="ECO:0008006" key="4">
    <source>
        <dbReference type="Google" id="ProtNLM"/>
    </source>
</evidence>